<protein>
    <submittedName>
        <fullName evidence="2">Uncharacterized protein</fullName>
    </submittedName>
</protein>
<keyword evidence="1" id="KW-0812">Transmembrane</keyword>
<keyword evidence="1" id="KW-1133">Transmembrane helix</keyword>
<reference evidence="2 3" key="1">
    <citation type="submission" date="2016-02" db="EMBL/GenBank/DDBJ databases">
        <title>Complete Genome of H5569, the type strain of the newly described species Haematospirillium jordaniae.</title>
        <authorList>
            <person name="Nicholson A.C."/>
            <person name="Humrighouse B.W."/>
            <person name="Loparov V."/>
            <person name="McQuiston J.R."/>
        </authorList>
    </citation>
    <scope>NUCLEOTIDE SEQUENCE [LARGE SCALE GENOMIC DNA]</scope>
    <source>
        <strain evidence="2 3">H5569</strain>
    </source>
</reference>
<keyword evidence="3" id="KW-1185">Reference proteome</keyword>
<feature type="transmembrane region" description="Helical" evidence="1">
    <location>
        <begin position="7"/>
        <end position="24"/>
    </location>
</feature>
<evidence type="ECO:0000313" key="2">
    <source>
        <dbReference type="EMBL" id="AMW34021.1"/>
    </source>
</evidence>
<proteinExistence type="predicted"/>
<organism evidence="2 3">
    <name type="scientific">Haematospirillum jordaniae</name>
    <dbReference type="NCBI Taxonomy" id="1549855"/>
    <lineage>
        <taxon>Bacteria</taxon>
        <taxon>Pseudomonadati</taxon>
        <taxon>Pseudomonadota</taxon>
        <taxon>Alphaproteobacteria</taxon>
        <taxon>Rhodospirillales</taxon>
        <taxon>Novispirillaceae</taxon>
        <taxon>Haematospirillum</taxon>
    </lineage>
</organism>
<sequence length="113" mass="11664">MYAARAAAFWVLSSLGITLFLCFADTPTAALSVGAIIAASGAAALLMRGRKVAETGPLEGPVWAATAPQARPPITQARHEVPHALLAAHRSCARFCAGLGVVLCFGSLMLQSM</sequence>
<evidence type="ECO:0000313" key="3">
    <source>
        <dbReference type="Proteomes" id="UP000076066"/>
    </source>
</evidence>
<dbReference type="STRING" id="1549855.AY555_01245"/>
<feature type="transmembrane region" description="Helical" evidence="1">
    <location>
        <begin position="30"/>
        <end position="47"/>
    </location>
</feature>
<keyword evidence="1" id="KW-0472">Membrane</keyword>
<accession>A0A143DBA5</accession>
<dbReference type="EMBL" id="CP014525">
    <property type="protein sequence ID" value="AMW34021.1"/>
    <property type="molecule type" value="Genomic_DNA"/>
</dbReference>
<dbReference type="KEGG" id="hjo:AY555_01245"/>
<name>A0A143DBA5_9PROT</name>
<evidence type="ECO:0000256" key="1">
    <source>
        <dbReference type="SAM" id="Phobius"/>
    </source>
</evidence>
<dbReference type="AlphaFoldDB" id="A0A143DBA5"/>
<gene>
    <name evidence="2" type="ORF">AY555_01245</name>
</gene>
<dbReference type="Proteomes" id="UP000076066">
    <property type="component" value="Chromosome"/>
</dbReference>